<evidence type="ECO:0000256" key="5">
    <source>
        <dbReference type="ARBA" id="ARBA00022723"/>
    </source>
</evidence>
<sequence length="166" mass="18720">MKLNPDTPTLLQETYLDYWSPFFTAGFTAEARFFLESRESKYQEMNATSAPMQAEFQKGLGQPSTAMTNQNRAPVIVQQPVSPAFAAASFTDRPARTVCPNPSCGYEIMTQVTYKVGLLGWIIFGATMFLGCWLGCCLLPFFVKALKDVEHTCPRCSYNIYTYKRM</sequence>
<keyword evidence="6" id="KW-0862">Zinc</keyword>
<protein>
    <recommendedName>
        <fullName evidence="9">LITAF domain-containing protein</fullName>
    </recommendedName>
</protein>
<dbReference type="PANTHER" id="PTHR23292">
    <property type="entry name" value="LIPOPOLYSACCHARIDE-INDUCED TUMOR NECROSIS FACTOR-ALPHA FACTOR"/>
    <property type="match status" value="1"/>
</dbReference>
<dbReference type="GO" id="GO:0098560">
    <property type="term" value="C:cytoplasmic side of late endosome membrane"/>
    <property type="evidence" value="ECO:0007669"/>
    <property type="project" value="TreeGrafter"/>
</dbReference>
<dbReference type="InterPro" id="IPR006629">
    <property type="entry name" value="LITAF"/>
</dbReference>
<dbReference type="STRING" id="75743.A0A401NTM5"/>
<reference evidence="10 11" key="1">
    <citation type="journal article" date="2018" name="Nat. Ecol. Evol.">
        <title>Shark genomes provide insights into elasmobranch evolution and the origin of vertebrates.</title>
        <authorList>
            <person name="Hara Y"/>
            <person name="Yamaguchi K"/>
            <person name="Onimaru K"/>
            <person name="Kadota M"/>
            <person name="Koyanagi M"/>
            <person name="Keeley SD"/>
            <person name="Tatsumi K"/>
            <person name="Tanaka K"/>
            <person name="Motone F"/>
            <person name="Kageyama Y"/>
            <person name="Nozu R"/>
            <person name="Adachi N"/>
            <person name="Nishimura O"/>
            <person name="Nakagawa R"/>
            <person name="Tanegashima C"/>
            <person name="Kiyatake I"/>
            <person name="Matsumoto R"/>
            <person name="Murakumo K"/>
            <person name="Nishida K"/>
            <person name="Terakita A"/>
            <person name="Kuratani S"/>
            <person name="Sato K"/>
            <person name="Hyodo S Kuraku.S."/>
        </authorList>
    </citation>
    <scope>NUCLEOTIDE SEQUENCE [LARGE SCALE GENOMIC DNA]</scope>
</reference>
<dbReference type="EMBL" id="BFAA01004083">
    <property type="protein sequence ID" value="GCB64212.1"/>
    <property type="molecule type" value="Genomic_DNA"/>
</dbReference>
<dbReference type="Pfam" id="PF10601">
    <property type="entry name" value="zf-LITAF-like"/>
    <property type="match status" value="1"/>
</dbReference>
<comment type="subcellular location">
    <subcellularLocation>
        <location evidence="1">Endosome membrane</location>
        <topology evidence="1">Peripheral membrane protein</topology>
        <orientation evidence="1">Cytoplasmic side</orientation>
    </subcellularLocation>
    <subcellularLocation>
        <location evidence="2">Late endosome membrane</location>
    </subcellularLocation>
    <subcellularLocation>
        <location evidence="3">Lysosome membrane</location>
        <topology evidence="3">Peripheral membrane protein</topology>
        <orientation evidence="3">Cytoplasmic side</orientation>
    </subcellularLocation>
</comment>
<keyword evidence="7 8" id="KW-0472">Membrane</keyword>
<comment type="similarity">
    <text evidence="4">Belongs to the CDIP1/LITAF family.</text>
</comment>
<evidence type="ECO:0000313" key="10">
    <source>
        <dbReference type="EMBL" id="GCB64212.1"/>
    </source>
</evidence>
<evidence type="ECO:0000256" key="7">
    <source>
        <dbReference type="ARBA" id="ARBA00023136"/>
    </source>
</evidence>
<dbReference type="GO" id="GO:0008270">
    <property type="term" value="F:zinc ion binding"/>
    <property type="evidence" value="ECO:0007669"/>
    <property type="project" value="TreeGrafter"/>
</dbReference>
<dbReference type="PROSITE" id="PS51837">
    <property type="entry name" value="LITAF"/>
    <property type="match status" value="1"/>
</dbReference>
<evidence type="ECO:0000256" key="2">
    <source>
        <dbReference type="ARBA" id="ARBA00004414"/>
    </source>
</evidence>
<evidence type="ECO:0000256" key="6">
    <source>
        <dbReference type="ARBA" id="ARBA00022833"/>
    </source>
</evidence>
<proteinExistence type="inferred from homology"/>
<evidence type="ECO:0000256" key="8">
    <source>
        <dbReference type="SAM" id="Phobius"/>
    </source>
</evidence>
<dbReference type="PANTHER" id="PTHR23292:SF49">
    <property type="entry name" value="LIPOPOLYSACCHARIDE-INDUCED TUMOR NECROSIS FACTOR-ALPHA FACTOR HOMOLOG"/>
    <property type="match status" value="1"/>
</dbReference>
<evidence type="ECO:0000256" key="4">
    <source>
        <dbReference type="ARBA" id="ARBA00005975"/>
    </source>
</evidence>
<name>A0A401NTM5_SCYTO</name>
<organism evidence="10 11">
    <name type="scientific">Scyliorhinus torazame</name>
    <name type="common">Cloudy catshark</name>
    <name type="synonym">Catulus torazame</name>
    <dbReference type="NCBI Taxonomy" id="75743"/>
    <lineage>
        <taxon>Eukaryota</taxon>
        <taxon>Metazoa</taxon>
        <taxon>Chordata</taxon>
        <taxon>Craniata</taxon>
        <taxon>Vertebrata</taxon>
        <taxon>Chondrichthyes</taxon>
        <taxon>Elasmobranchii</taxon>
        <taxon>Galeomorphii</taxon>
        <taxon>Galeoidea</taxon>
        <taxon>Carcharhiniformes</taxon>
        <taxon>Scyliorhinidae</taxon>
        <taxon>Scyliorhinus</taxon>
    </lineage>
</organism>
<comment type="caution">
    <text evidence="10">The sequence shown here is derived from an EMBL/GenBank/DDBJ whole genome shotgun (WGS) entry which is preliminary data.</text>
</comment>
<dbReference type="SMART" id="SM00714">
    <property type="entry name" value="LITAF"/>
    <property type="match status" value="1"/>
</dbReference>
<accession>A0A401NTM5</accession>
<dbReference type="AlphaFoldDB" id="A0A401NTM5"/>
<evidence type="ECO:0000313" key="11">
    <source>
        <dbReference type="Proteomes" id="UP000288216"/>
    </source>
</evidence>
<dbReference type="InterPro" id="IPR037519">
    <property type="entry name" value="LITAF_fam"/>
</dbReference>
<dbReference type="GO" id="GO:0005634">
    <property type="term" value="C:nucleus"/>
    <property type="evidence" value="ECO:0007669"/>
    <property type="project" value="TreeGrafter"/>
</dbReference>
<evidence type="ECO:0000256" key="3">
    <source>
        <dbReference type="ARBA" id="ARBA00004630"/>
    </source>
</evidence>
<keyword evidence="8" id="KW-1133">Transmembrane helix</keyword>
<keyword evidence="5" id="KW-0479">Metal-binding</keyword>
<dbReference type="OrthoDB" id="4713066at2759"/>
<keyword evidence="8" id="KW-0812">Transmembrane</keyword>
<feature type="domain" description="LITAF" evidence="9">
    <location>
        <begin position="79"/>
        <end position="165"/>
    </location>
</feature>
<dbReference type="Proteomes" id="UP000288216">
    <property type="component" value="Unassembled WGS sequence"/>
</dbReference>
<feature type="transmembrane region" description="Helical" evidence="8">
    <location>
        <begin position="118"/>
        <end position="142"/>
    </location>
</feature>
<keyword evidence="11" id="KW-1185">Reference proteome</keyword>
<evidence type="ECO:0000259" key="9">
    <source>
        <dbReference type="PROSITE" id="PS51837"/>
    </source>
</evidence>
<dbReference type="GO" id="GO:0098574">
    <property type="term" value="C:cytoplasmic side of lysosomal membrane"/>
    <property type="evidence" value="ECO:0007669"/>
    <property type="project" value="TreeGrafter"/>
</dbReference>
<gene>
    <name evidence="10" type="ORF">scyTo_0009780</name>
</gene>
<evidence type="ECO:0000256" key="1">
    <source>
        <dbReference type="ARBA" id="ARBA00004125"/>
    </source>
</evidence>